<evidence type="ECO:0000256" key="12">
    <source>
        <dbReference type="PROSITE-ProRule" id="PRU00110"/>
    </source>
</evidence>
<evidence type="ECO:0000256" key="5">
    <source>
        <dbReference type="ARBA" id="ARBA00022553"/>
    </source>
</evidence>
<evidence type="ECO:0000259" key="16">
    <source>
        <dbReference type="PROSITE" id="PS50894"/>
    </source>
</evidence>
<evidence type="ECO:0000256" key="13">
    <source>
        <dbReference type="SAM" id="Coils"/>
    </source>
</evidence>
<dbReference type="SUPFAM" id="SSF47384">
    <property type="entry name" value="Homodimeric domain of signal transducing histidine kinase"/>
    <property type="match status" value="1"/>
</dbReference>
<evidence type="ECO:0000256" key="9">
    <source>
        <dbReference type="ARBA" id="ARBA00022840"/>
    </source>
</evidence>
<dbReference type="SUPFAM" id="SSF47226">
    <property type="entry name" value="Histidine-containing phosphotransfer domain, HPT domain"/>
    <property type="match status" value="1"/>
</dbReference>
<protein>
    <recommendedName>
        <fullName evidence="3">Chemotaxis protein CheA</fullName>
        <ecNumber evidence="2">2.7.13.3</ecNumber>
    </recommendedName>
</protein>
<dbReference type="InterPro" id="IPR003594">
    <property type="entry name" value="HATPase_dom"/>
</dbReference>
<evidence type="ECO:0000259" key="14">
    <source>
        <dbReference type="PROSITE" id="PS50109"/>
    </source>
</evidence>
<evidence type="ECO:0000256" key="6">
    <source>
        <dbReference type="ARBA" id="ARBA00022679"/>
    </source>
</evidence>
<dbReference type="GO" id="GO:0005737">
    <property type="term" value="C:cytoplasm"/>
    <property type="evidence" value="ECO:0007669"/>
    <property type="project" value="InterPro"/>
</dbReference>
<organism evidence="17 18">
    <name type="scientific">candidate division WOR-3 bacterium</name>
    <dbReference type="NCBI Taxonomy" id="2052148"/>
    <lineage>
        <taxon>Bacteria</taxon>
        <taxon>Bacteria division WOR-3</taxon>
    </lineage>
</organism>
<evidence type="ECO:0000256" key="10">
    <source>
        <dbReference type="ARBA" id="ARBA00023012"/>
    </source>
</evidence>
<keyword evidence="9" id="KW-0067">ATP-binding</keyword>
<dbReference type="Proteomes" id="UP000885826">
    <property type="component" value="Unassembled WGS sequence"/>
</dbReference>
<dbReference type="SUPFAM" id="SSF55874">
    <property type="entry name" value="ATPase domain of HSP90 chaperone/DNA topoisomerase II/histidine kinase"/>
    <property type="match status" value="1"/>
</dbReference>
<evidence type="ECO:0000256" key="7">
    <source>
        <dbReference type="ARBA" id="ARBA00022741"/>
    </source>
</evidence>
<comment type="caution">
    <text evidence="17">The sequence shown here is derived from an EMBL/GenBank/DDBJ whole genome shotgun (WGS) entry which is preliminary data.</text>
</comment>
<keyword evidence="13" id="KW-0175">Coiled coil</keyword>
<dbReference type="InterPro" id="IPR051315">
    <property type="entry name" value="Bact_Chemotaxis_CheA"/>
</dbReference>
<feature type="domain" description="Histidine kinase" evidence="14">
    <location>
        <begin position="152"/>
        <end position="379"/>
    </location>
</feature>
<dbReference type="CDD" id="cd00088">
    <property type="entry name" value="HPT"/>
    <property type="match status" value="1"/>
</dbReference>
<keyword evidence="7" id="KW-0547">Nucleotide-binding</keyword>
<evidence type="ECO:0000259" key="15">
    <source>
        <dbReference type="PROSITE" id="PS50851"/>
    </source>
</evidence>
<keyword evidence="4" id="KW-0145">Chemotaxis</keyword>
<dbReference type="Pfam" id="PF02895">
    <property type="entry name" value="H-kinase_dim"/>
    <property type="match status" value="1"/>
</dbReference>
<feature type="coiled-coil region" evidence="13">
    <location>
        <begin position="9"/>
        <end position="36"/>
    </location>
</feature>
<keyword evidence="6" id="KW-0808">Transferase</keyword>
<dbReference type="SMART" id="SM00260">
    <property type="entry name" value="CheW"/>
    <property type="match status" value="1"/>
</dbReference>
<dbReference type="InterPro" id="IPR004105">
    <property type="entry name" value="CheA-like_dim"/>
</dbReference>
<dbReference type="EC" id="2.7.13.3" evidence="2"/>
<dbReference type="EMBL" id="DRIG01000105">
    <property type="protein sequence ID" value="HEC79504.1"/>
    <property type="molecule type" value="Genomic_DNA"/>
</dbReference>
<keyword evidence="8" id="KW-0418">Kinase</keyword>
<dbReference type="InterPro" id="IPR036890">
    <property type="entry name" value="HATPase_C_sf"/>
</dbReference>
<evidence type="ECO:0000256" key="11">
    <source>
        <dbReference type="ARBA" id="ARBA00035100"/>
    </source>
</evidence>
<dbReference type="GO" id="GO:0005524">
    <property type="term" value="F:ATP binding"/>
    <property type="evidence" value="ECO:0007669"/>
    <property type="project" value="UniProtKB-KW"/>
</dbReference>
<evidence type="ECO:0000256" key="1">
    <source>
        <dbReference type="ARBA" id="ARBA00000085"/>
    </source>
</evidence>
<dbReference type="GO" id="GO:0000155">
    <property type="term" value="F:phosphorelay sensor kinase activity"/>
    <property type="evidence" value="ECO:0007669"/>
    <property type="project" value="InterPro"/>
</dbReference>
<keyword evidence="5 12" id="KW-0597">Phosphoprotein</keyword>
<dbReference type="PANTHER" id="PTHR43395:SF10">
    <property type="entry name" value="CHEMOTAXIS PROTEIN CHEA"/>
    <property type="match status" value="1"/>
</dbReference>
<dbReference type="InterPro" id="IPR005467">
    <property type="entry name" value="His_kinase_dom"/>
</dbReference>
<feature type="domain" description="CheW-like" evidence="15">
    <location>
        <begin position="381"/>
        <end position="506"/>
    </location>
</feature>
<dbReference type="InterPro" id="IPR036641">
    <property type="entry name" value="HPT_dom_sf"/>
</dbReference>
<dbReference type="Pfam" id="PF02518">
    <property type="entry name" value="HATPase_c"/>
    <property type="match status" value="1"/>
</dbReference>
<dbReference type="GO" id="GO:0006935">
    <property type="term" value="P:chemotaxis"/>
    <property type="evidence" value="ECO:0007669"/>
    <property type="project" value="UniProtKB-KW"/>
</dbReference>
<comment type="function">
    <text evidence="11">Involved in the transmission of sensory signals from the chemoreceptors to the flagellar motors. CheA is autophosphorylated; it can transfer its phosphate group to either CheB or CheY.</text>
</comment>
<name>A0A9C9EP12_UNCW3</name>
<dbReference type="Gene3D" id="3.30.565.10">
    <property type="entry name" value="Histidine kinase-like ATPase, C-terminal domain"/>
    <property type="match status" value="1"/>
</dbReference>
<dbReference type="PROSITE" id="PS50851">
    <property type="entry name" value="CHEW"/>
    <property type="match status" value="1"/>
</dbReference>
<dbReference type="PANTHER" id="PTHR43395">
    <property type="entry name" value="SENSOR HISTIDINE KINASE CHEA"/>
    <property type="match status" value="1"/>
</dbReference>
<dbReference type="Pfam" id="PF01627">
    <property type="entry name" value="Hpt"/>
    <property type="match status" value="1"/>
</dbReference>
<evidence type="ECO:0000256" key="2">
    <source>
        <dbReference type="ARBA" id="ARBA00012438"/>
    </source>
</evidence>
<gene>
    <name evidence="17" type="ORF">ENI34_10280</name>
</gene>
<evidence type="ECO:0000313" key="17">
    <source>
        <dbReference type="EMBL" id="HEC79504.1"/>
    </source>
</evidence>
<dbReference type="SMART" id="SM00073">
    <property type="entry name" value="HPT"/>
    <property type="match status" value="1"/>
</dbReference>
<dbReference type="PROSITE" id="PS50109">
    <property type="entry name" value="HIS_KIN"/>
    <property type="match status" value="1"/>
</dbReference>
<dbReference type="InterPro" id="IPR002545">
    <property type="entry name" value="CheW-lke_dom"/>
</dbReference>
<evidence type="ECO:0000313" key="18">
    <source>
        <dbReference type="Proteomes" id="UP000885826"/>
    </source>
</evidence>
<dbReference type="InterPro" id="IPR036097">
    <property type="entry name" value="HisK_dim/P_sf"/>
</dbReference>
<evidence type="ECO:0000256" key="8">
    <source>
        <dbReference type="ARBA" id="ARBA00022777"/>
    </source>
</evidence>
<dbReference type="AlphaFoldDB" id="A0A9C9EP12"/>
<evidence type="ECO:0000256" key="3">
    <source>
        <dbReference type="ARBA" id="ARBA00021495"/>
    </source>
</evidence>
<feature type="modified residue" description="Phosphohistidine" evidence="12">
    <location>
        <position position="44"/>
    </location>
</feature>
<reference evidence="17" key="1">
    <citation type="journal article" date="2020" name="mSystems">
        <title>Genome- and Community-Level Interaction Insights into Carbon Utilization and Element Cycling Functions of Hydrothermarchaeota in Hydrothermal Sediment.</title>
        <authorList>
            <person name="Zhou Z."/>
            <person name="Liu Y."/>
            <person name="Xu W."/>
            <person name="Pan J."/>
            <person name="Luo Z.H."/>
            <person name="Li M."/>
        </authorList>
    </citation>
    <scope>NUCLEOTIDE SEQUENCE</scope>
    <source>
        <strain evidence="17">HyVt-388</strain>
    </source>
</reference>
<dbReference type="Gene3D" id="1.20.120.160">
    <property type="entry name" value="HPT domain"/>
    <property type="match status" value="1"/>
</dbReference>
<evidence type="ECO:0000256" key="4">
    <source>
        <dbReference type="ARBA" id="ARBA00022500"/>
    </source>
</evidence>
<dbReference type="PROSITE" id="PS50894">
    <property type="entry name" value="HPT"/>
    <property type="match status" value="1"/>
</dbReference>
<dbReference type="Pfam" id="PF01584">
    <property type="entry name" value="CheW"/>
    <property type="match status" value="1"/>
</dbReference>
<dbReference type="Gene3D" id="2.30.30.40">
    <property type="entry name" value="SH3 Domains"/>
    <property type="match status" value="1"/>
</dbReference>
<dbReference type="SUPFAM" id="SSF50341">
    <property type="entry name" value="CheW-like"/>
    <property type="match status" value="1"/>
</dbReference>
<feature type="domain" description="HPt" evidence="16">
    <location>
        <begin position="1"/>
        <end position="100"/>
    </location>
</feature>
<dbReference type="FunFam" id="3.30.565.10:FF:000016">
    <property type="entry name" value="Chemotaxis protein CheA, putative"/>
    <property type="match status" value="1"/>
</dbReference>
<keyword evidence="10" id="KW-0902">Two-component regulatory system</keyword>
<dbReference type="SMART" id="SM01231">
    <property type="entry name" value="H-kinase_dim"/>
    <property type="match status" value="1"/>
</dbReference>
<comment type="catalytic activity">
    <reaction evidence="1">
        <text>ATP + protein L-histidine = ADP + protein N-phospho-L-histidine.</text>
        <dbReference type="EC" id="2.7.13.3"/>
    </reaction>
</comment>
<dbReference type="InterPro" id="IPR008207">
    <property type="entry name" value="Sig_transdc_His_kin_Hpt_dom"/>
</dbReference>
<proteinExistence type="predicted"/>
<dbReference type="SMART" id="SM00387">
    <property type="entry name" value="HATPase_c"/>
    <property type="match status" value="1"/>
</dbReference>
<dbReference type="InterPro" id="IPR004358">
    <property type="entry name" value="Sig_transdc_His_kin-like_C"/>
</dbReference>
<sequence>MEDYLELFISELEEYIKQLNKHLLKLETNNKDSEAISEIFRIFHTIKGMAQTMGFDGMAAMTHDIEDILQDAKRHSEINPRLVDFFFGVTDILIKSTEALRKKKELPEFSEFIDTIQKIKEGKEWIFVQDRTKAKELGEIRIKMKKLDTLFNLTNELMIIRSRISKLSRELGNSELVDLSENASRLISSLQDEVMRLRMLPLSTVFDFFPRWFRDEAKRQHKDVSLEIIGGEIEVDRSIIDVLKELLLHLLRNALDHGIEAGNKKEKAKVVLKAEREREKIMISVIDNGRGIDVEEIKTKALEKGLVTEAELKYFTRSDFFRLLTRPDFSTREEVSTISGRGIGLDIVERTVVNFGGKLIIASEKGKGSSFTLELPLSLAVIRTMIFKLDGQRFALPLNHVQETFYVDENMIKSVYHRELFPLRNEILPLVRLGDRLGCAKKKGRKSVIVVQYQGKRRGYITDEIIDEDEIVIKRLDPLAESSLYSGCSIYADGLPILIIDPRGFE</sequence>
<dbReference type="InterPro" id="IPR037006">
    <property type="entry name" value="CheA-like_homodim_sf"/>
</dbReference>
<accession>A0A9C9EP12</accession>
<dbReference type="InterPro" id="IPR036061">
    <property type="entry name" value="CheW-like_dom_sf"/>
</dbReference>
<dbReference type="PRINTS" id="PR00344">
    <property type="entry name" value="BCTRLSENSOR"/>
</dbReference>
<dbReference type="Gene3D" id="1.10.287.560">
    <property type="entry name" value="Histidine kinase CheA-like, homodimeric domain"/>
    <property type="match status" value="1"/>
</dbReference>